<dbReference type="PANTHER" id="PTHR47419:SF2">
    <property type="entry name" value="G-PROTEIN COUPLED RECEPTORS FAMILY 1 PROFILE DOMAIN-CONTAINING PROTEIN"/>
    <property type="match status" value="1"/>
</dbReference>
<evidence type="ECO:0000256" key="5">
    <source>
        <dbReference type="SAM" id="Phobius"/>
    </source>
</evidence>
<evidence type="ECO:0000313" key="7">
    <source>
        <dbReference type="EMBL" id="CAI5451975.1"/>
    </source>
</evidence>
<dbReference type="SUPFAM" id="SSF81321">
    <property type="entry name" value="Family A G protein-coupled receptor-like"/>
    <property type="match status" value="1"/>
</dbReference>
<proteinExistence type="predicted"/>
<accession>A0A9P1N5H6</accession>
<keyword evidence="4 5" id="KW-0472">Membrane</keyword>
<feature type="transmembrane region" description="Helical" evidence="5">
    <location>
        <begin position="102"/>
        <end position="122"/>
    </location>
</feature>
<feature type="transmembrane region" description="Helical" evidence="5">
    <location>
        <begin position="150"/>
        <end position="176"/>
    </location>
</feature>
<feature type="transmembrane region" description="Helical" evidence="5">
    <location>
        <begin position="17"/>
        <end position="37"/>
    </location>
</feature>
<name>A0A9P1N5H6_9PELO</name>
<evidence type="ECO:0000256" key="3">
    <source>
        <dbReference type="ARBA" id="ARBA00022989"/>
    </source>
</evidence>
<keyword evidence="3 5" id="KW-1133">Transmembrane helix</keyword>
<dbReference type="GO" id="GO:0016020">
    <property type="term" value="C:membrane"/>
    <property type="evidence" value="ECO:0007669"/>
    <property type="project" value="UniProtKB-SubCell"/>
</dbReference>
<reference evidence="7" key="1">
    <citation type="submission" date="2022-11" db="EMBL/GenBank/DDBJ databases">
        <authorList>
            <person name="Kikuchi T."/>
        </authorList>
    </citation>
    <scope>NUCLEOTIDE SEQUENCE</scope>
    <source>
        <strain evidence="7">PS1010</strain>
    </source>
</reference>
<keyword evidence="8" id="KW-1185">Reference proteome</keyword>
<dbReference type="Gene3D" id="1.20.1070.10">
    <property type="entry name" value="Rhodopsin 7-helix transmembrane proteins"/>
    <property type="match status" value="1"/>
</dbReference>
<dbReference type="Proteomes" id="UP001152747">
    <property type="component" value="Unassembled WGS sequence"/>
</dbReference>
<dbReference type="PANTHER" id="PTHR47419">
    <property type="entry name" value="DROMYOSUPPRESSIN RECEPTOR RELATED-RELATED"/>
    <property type="match status" value="1"/>
</dbReference>
<evidence type="ECO:0000256" key="4">
    <source>
        <dbReference type="ARBA" id="ARBA00023136"/>
    </source>
</evidence>
<protein>
    <recommendedName>
        <fullName evidence="6">G-protein coupled receptors family 1 profile domain-containing protein</fullName>
    </recommendedName>
</protein>
<gene>
    <name evidence="7" type="ORF">CAMP_LOCUS14612</name>
</gene>
<feature type="transmembrane region" description="Helical" evidence="5">
    <location>
        <begin position="57"/>
        <end position="81"/>
    </location>
</feature>
<dbReference type="CDD" id="cd14978">
    <property type="entry name" value="7tmA_FMRFamide_R-like"/>
    <property type="match status" value="1"/>
</dbReference>
<organism evidence="7 8">
    <name type="scientific">Caenorhabditis angaria</name>
    <dbReference type="NCBI Taxonomy" id="860376"/>
    <lineage>
        <taxon>Eukaryota</taxon>
        <taxon>Metazoa</taxon>
        <taxon>Ecdysozoa</taxon>
        <taxon>Nematoda</taxon>
        <taxon>Chromadorea</taxon>
        <taxon>Rhabditida</taxon>
        <taxon>Rhabditina</taxon>
        <taxon>Rhabditomorpha</taxon>
        <taxon>Rhabditoidea</taxon>
        <taxon>Rhabditidae</taxon>
        <taxon>Peloderinae</taxon>
        <taxon>Caenorhabditis</taxon>
    </lineage>
</organism>
<evidence type="ECO:0000256" key="2">
    <source>
        <dbReference type="ARBA" id="ARBA00022692"/>
    </source>
</evidence>
<dbReference type="AlphaFoldDB" id="A0A9P1N5H6"/>
<sequence>MLILIVLSNKKLRNSGINVMMMIIAFCDFLCALVAVIRQSIKSGENNPNSYFQAQFYAFYSYITISFHTCSICLGVGMAFCRVMSLYCSKKAKNWNTPKYTIIVAIIIICIIFVTAIPIRMINEVVESEHLYISKTIDSLQDENCFVFRFILFLVGVFYKIIPCLLLIIFFVPIFYKLKEKKAIERKILSIGSKKTDTSIYLTLSVLIIFIITELPQGIFNSIGVIFVVDFMEIISLYLGDLVDTLSILNSLSTFIIYSVLSSAFRNLFVQLFIPKWMCKADKKTTNIRVKPPNTIT</sequence>
<comment type="subcellular location">
    <subcellularLocation>
        <location evidence="1">Membrane</location>
    </subcellularLocation>
</comment>
<comment type="caution">
    <text evidence="7">The sequence shown here is derived from an EMBL/GenBank/DDBJ whole genome shotgun (WGS) entry which is preliminary data.</text>
</comment>
<keyword evidence="2 5" id="KW-0812">Transmembrane</keyword>
<dbReference type="OrthoDB" id="5836747at2759"/>
<evidence type="ECO:0000259" key="6">
    <source>
        <dbReference type="PROSITE" id="PS50262"/>
    </source>
</evidence>
<dbReference type="GO" id="GO:0008528">
    <property type="term" value="F:G protein-coupled peptide receptor activity"/>
    <property type="evidence" value="ECO:0007669"/>
    <property type="project" value="InterPro"/>
</dbReference>
<evidence type="ECO:0000313" key="8">
    <source>
        <dbReference type="Proteomes" id="UP001152747"/>
    </source>
</evidence>
<dbReference type="InterPro" id="IPR019427">
    <property type="entry name" value="7TM_GPCR_serpentine_rcpt_Srw"/>
</dbReference>
<dbReference type="Pfam" id="PF10324">
    <property type="entry name" value="7TM_GPCR_Srw"/>
    <property type="match status" value="1"/>
</dbReference>
<dbReference type="PROSITE" id="PS50262">
    <property type="entry name" value="G_PROTEIN_RECEP_F1_2"/>
    <property type="match status" value="1"/>
</dbReference>
<feature type="domain" description="G-protein coupled receptors family 1 profile" evidence="6">
    <location>
        <begin position="1"/>
        <end position="258"/>
    </location>
</feature>
<evidence type="ECO:0000256" key="1">
    <source>
        <dbReference type="ARBA" id="ARBA00004370"/>
    </source>
</evidence>
<dbReference type="InterPro" id="IPR017452">
    <property type="entry name" value="GPCR_Rhodpsn_7TM"/>
</dbReference>
<dbReference type="EMBL" id="CANHGI010000005">
    <property type="protein sequence ID" value="CAI5451975.1"/>
    <property type="molecule type" value="Genomic_DNA"/>
</dbReference>
<feature type="transmembrane region" description="Helical" evidence="5">
    <location>
        <begin position="252"/>
        <end position="274"/>
    </location>
</feature>